<protein>
    <recommendedName>
        <fullName evidence="3">Lipocalin-like domain-containing protein</fullName>
    </recommendedName>
</protein>
<comment type="caution">
    <text evidence="1">The sequence shown here is derived from an EMBL/GenBank/DDBJ whole genome shotgun (WGS) entry which is preliminary data.</text>
</comment>
<reference evidence="2" key="1">
    <citation type="journal article" date="2019" name="Int. J. Syst. Evol. Microbiol.">
        <title>The Global Catalogue of Microorganisms (GCM) 10K type strain sequencing project: providing services to taxonomists for standard genome sequencing and annotation.</title>
        <authorList>
            <consortium name="The Broad Institute Genomics Platform"/>
            <consortium name="The Broad Institute Genome Sequencing Center for Infectious Disease"/>
            <person name="Wu L."/>
            <person name="Ma J."/>
        </authorList>
    </citation>
    <scope>NUCLEOTIDE SEQUENCE [LARGE SCALE GENOMIC DNA]</scope>
    <source>
        <strain evidence="2">CGMCC 1.15407</strain>
    </source>
</reference>
<accession>A0ABQ1V859</accession>
<organism evidence="1 2">
    <name type="scientific">Echinicola rosea</name>
    <dbReference type="NCBI Taxonomy" id="1807691"/>
    <lineage>
        <taxon>Bacteria</taxon>
        <taxon>Pseudomonadati</taxon>
        <taxon>Bacteroidota</taxon>
        <taxon>Cytophagia</taxon>
        <taxon>Cytophagales</taxon>
        <taxon>Cyclobacteriaceae</taxon>
        <taxon>Echinicola</taxon>
    </lineage>
</organism>
<evidence type="ECO:0008006" key="3">
    <source>
        <dbReference type="Google" id="ProtNLM"/>
    </source>
</evidence>
<name>A0ABQ1V859_9BACT</name>
<keyword evidence="2" id="KW-1185">Reference proteome</keyword>
<dbReference type="EMBL" id="BMIU01000019">
    <property type="protein sequence ID" value="GGF42872.1"/>
    <property type="molecule type" value="Genomic_DNA"/>
</dbReference>
<evidence type="ECO:0000313" key="2">
    <source>
        <dbReference type="Proteomes" id="UP000647339"/>
    </source>
</evidence>
<proteinExistence type="predicted"/>
<evidence type="ECO:0000313" key="1">
    <source>
        <dbReference type="EMBL" id="GGF42872.1"/>
    </source>
</evidence>
<sequence length="141" mass="15565">MACTILGCELGEDDIDPQVFIYGDWKLLNTDELARNLFYGTDGANIEETYAFYDDGSFVKSRVSNKGQAVAQGNFKVAPLSASDDGALVRLEYAAENERLRGGCATEPRVEWLVLNRNGSLSSKLEISCQAPYLLYDKILP</sequence>
<dbReference type="Proteomes" id="UP000647339">
    <property type="component" value="Unassembled WGS sequence"/>
</dbReference>
<gene>
    <name evidence="1" type="ORF">GCM10011339_34200</name>
</gene>